<accession>A0A4Y7K5W7</accession>
<dbReference type="AlphaFoldDB" id="A0A4Y7K5W7"/>
<evidence type="ECO:0000313" key="2">
    <source>
        <dbReference type="Proteomes" id="UP000316621"/>
    </source>
</evidence>
<organism evidence="1 2">
    <name type="scientific">Papaver somniferum</name>
    <name type="common">Opium poppy</name>
    <dbReference type="NCBI Taxonomy" id="3469"/>
    <lineage>
        <taxon>Eukaryota</taxon>
        <taxon>Viridiplantae</taxon>
        <taxon>Streptophyta</taxon>
        <taxon>Embryophyta</taxon>
        <taxon>Tracheophyta</taxon>
        <taxon>Spermatophyta</taxon>
        <taxon>Magnoliopsida</taxon>
        <taxon>Ranunculales</taxon>
        <taxon>Papaveraceae</taxon>
        <taxon>Papaveroideae</taxon>
        <taxon>Papaver</taxon>
    </lineage>
</organism>
<keyword evidence="2" id="KW-1185">Reference proteome</keyword>
<proteinExistence type="predicted"/>
<dbReference type="EMBL" id="CM010721">
    <property type="protein sequence ID" value="RZC68734.1"/>
    <property type="molecule type" value="Genomic_DNA"/>
</dbReference>
<dbReference type="Proteomes" id="UP000316621">
    <property type="component" value="Chromosome 7"/>
</dbReference>
<reference evidence="1 2" key="1">
    <citation type="journal article" date="2018" name="Science">
        <title>The opium poppy genome and morphinan production.</title>
        <authorList>
            <person name="Guo L."/>
            <person name="Winzer T."/>
            <person name="Yang X."/>
            <person name="Li Y."/>
            <person name="Ning Z."/>
            <person name="He Z."/>
            <person name="Teodor R."/>
            <person name="Lu Y."/>
            <person name="Bowser T.A."/>
            <person name="Graham I.A."/>
            <person name="Ye K."/>
        </authorList>
    </citation>
    <scope>NUCLEOTIDE SEQUENCE [LARGE SCALE GENOMIC DNA]</scope>
    <source>
        <strain evidence="2">cv. HN1</strain>
        <tissue evidence="1">Leaves</tissue>
    </source>
</reference>
<name>A0A4Y7K5W7_PAPSO</name>
<dbReference type="Gramene" id="RZC68734">
    <property type="protein sequence ID" value="RZC68734"/>
    <property type="gene ID" value="C5167_031991"/>
</dbReference>
<protein>
    <submittedName>
        <fullName evidence="1">Uncharacterized protein</fullName>
    </submittedName>
</protein>
<sequence length="43" mass="4970">MSVQNGISGVSQCGSVMYPVLNSELTMNHSRKRCRDTLKRWWI</sequence>
<gene>
    <name evidence="1" type="ORF">C5167_031991</name>
</gene>
<evidence type="ECO:0000313" key="1">
    <source>
        <dbReference type="EMBL" id="RZC68734.1"/>
    </source>
</evidence>